<dbReference type="AlphaFoldDB" id="A0A5J5IJR8"/>
<dbReference type="CDD" id="cd04301">
    <property type="entry name" value="NAT_SF"/>
    <property type="match status" value="1"/>
</dbReference>
<evidence type="ECO:0000259" key="1">
    <source>
        <dbReference type="PROSITE" id="PS51186"/>
    </source>
</evidence>
<organism evidence="2 3">
    <name type="scientific">Ginsengibacter hankyongi</name>
    <dbReference type="NCBI Taxonomy" id="2607284"/>
    <lineage>
        <taxon>Bacteria</taxon>
        <taxon>Pseudomonadati</taxon>
        <taxon>Bacteroidota</taxon>
        <taxon>Chitinophagia</taxon>
        <taxon>Chitinophagales</taxon>
        <taxon>Chitinophagaceae</taxon>
        <taxon>Ginsengibacter</taxon>
    </lineage>
</organism>
<evidence type="ECO:0000313" key="3">
    <source>
        <dbReference type="Proteomes" id="UP000326903"/>
    </source>
</evidence>
<sequence>MIIRKATLKDISQLVTLVNSAYRGNDSKKGWTTEADLLDGIRTDANSLEQMVNKKEAVILQSFNENNVLQGCVYLEKIKDKMYLGMLTVSPLEQAKGLGKQLLIEAEKYAADQKCSIMEMTVISVRTELIAWYQKHGYRNTGKTKPFPNDAKFGMPRQPLEFIVMQKEI</sequence>
<dbReference type="PROSITE" id="PS51186">
    <property type="entry name" value="GNAT"/>
    <property type="match status" value="1"/>
</dbReference>
<dbReference type="SUPFAM" id="SSF55729">
    <property type="entry name" value="Acyl-CoA N-acyltransferases (Nat)"/>
    <property type="match status" value="1"/>
</dbReference>
<protein>
    <submittedName>
        <fullName evidence="2">GNAT family N-acetyltransferase</fullName>
    </submittedName>
</protein>
<evidence type="ECO:0000313" key="2">
    <source>
        <dbReference type="EMBL" id="KAA9040643.1"/>
    </source>
</evidence>
<gene>
    <name evidence="2" type="ORF">FW778_00960</name>
</gene>
<proteinExistence type="predicted"/>
<dbReference type="GO" id="GO:0016747">
    <property type="term" value="F:acyltransferase activity, transferring groups other than amino-acyl groups"/>
    <property type="evidence" value="ECO:0007669"/>
    <property type="project" value="InterPro"/>
</dbReference>
<accession>A0A5J5IJR8</accession>
<dbReference type="Pfam" id="PF13673">
    <property type="entry name" value="Acetyltransf_10"/>
    <property type="match status" value="1"/>
</dbReference>
<feature type="domain" description="N-acetyltransferase" evidence="1">
    <location>
        <begin position="1"/>
        <end position="169"/>
    </location>
</feature>
<dbReference type="EMBL" id="VYQF01000001">
    <property type="protein sequence ID" value="KAA9040643.1"/>
    <property type="molecule type" value="Genomic_DNA"/>
</dbReference>
<dbReference type="Gene3D" id="3.40.630.30">
    <property type="match status" value="1"/>
</dbReference>
<comment type="caution">
    <text evidence="2">The sequence shown here is derived from an EMBL/GenBank/DDBJ whole genome shotgun (WGS) entry which is preliminary data.</text>
</comment>
<dbReference type="Proteomes" id="UP000326903">
    <property type="component" value="Unassembled WGS sequence"/>
</dbReference>
<dbReference type="RefSeq" id="WP_150412703.1">
    <property type="nucleotide sequence ID" value="NZ_VYQF01000001.1"/>
</dbReference>
<keyword evidence="2" id="KW-0808">Transferase</keyword>
<dbReference type="InterPro" id="IPR016181">
    <property type="entry name" value="Acyl_CoA_acyltransferase"/>
</dbReference>
<reference evidence="2 3" key="1">
    <citation type="submission" date="2019-09" db="EMBL/GenBank/DDBJ databases">
        <title>Draft genome sequence of Ginsengibacter sp. BR5-29.</title>
        <authorList>
            <person name="Im W.-T."/>
        </authorList>
    </citation>
    <scope>NUCLEOTIDE SEQUENCE [LARGE SCALE GENOMIC DNA]</scope>
    <source>
        <strain evidence="2 3">BR5-29</strain>
    </source>
</reference>
<name>A0A5J5IJR8_9BACT</name>
<dbReference type="InterPro" id="IPR000182">
    <property type="entry name" value="GNAT_dom"/>
</dbReference>
<keyword evidence="3" id="KW-1185">Reference proteome</keyword>